<reference evidence="2" key="2">
    <citation type="submission" date="2020-11" db="EMBL/GenBank/DDBJ databases">
        <authorList>
            <consortium name="DOE Joint Genome Institute"/>
            <person name="Kuo A."/>
            <person name="Miyauchi S."/>
            <person name="Kiss E."/>
            <person name="Drula E."/>
            <person name="Kohler A."/>
            <person name="Sanchez-Garcia M."/>
            <person name="Andreopoulos B."/>
            <person name="Barry K.W."/>
            <person name="Bonito G."/>
            <person name="Buee M."/>
            <person name="Carver A."/>
            <person name="Chen C."/>
            <person name="Cichocki N."/>
            <person name="Clum A."/>
            <person name="Culley D."/>
            <person name="Crous P.W."/>
            <person name="Fauchery L."/>
            <person name="Girlanda M."/>
            <person name="Hayes R."/>
            <person name="Keri Z."/>
            <person name="Labutti K."/>
            <person name="Lipzen A."/>
            <person name="Lombard V."/>
            <person name="Magnuson J."/>
            <person name="Maillard F."/>
            <person name="Morin E."/>
            <person name="Murat C."/>
            <person name="Nolan M."/>
            <person name="Ohm R."/>
            <person name="Pangilinan J."/>
            <person name="Pereira M."/>
            <person name="Perotto S."/>
            <person name="Peter M."/>
            <person name="Riley R."/>
            <person name="Sitrit Y."/>
            <person name="Stielow B."/>
            <person name="Szollosi G."/>
            <person name="Zifcakova L."/>
            <person name="Stursova M."/>
            <person name="Spatafora J.W."/>
            <person name="Tedersoo L."/>
            <person name="Vaario L.-M."/>
            <person name="Yamada A."/>
            <person name="Yan M."/>
            <person name="Wang P."/>
            <person name="Xu J."/>
            <person name="Bruns T."/>
            <person name="Baldrian P."/>
            <person name="Vilgalys R."/>
            <person name="Henrissat B."/>
            <person name="Grigoriev I.V."/>
            <person name="Hibbett D."/>
            <person name="Nagy L.G."/>
            <person name="Martin F.M."/>
        </authorList>
    </citation>
    <scope>NUCLEOTIDE SEQUENCE</scope>
    <source>
        <strain evidence="2">UH-Tt-Lm1</strain>
    </source>
</reference>
<dbReference type="EMBL" id="WIUZ02000003">
    <property type="protein sequence ID" value="KAF9789227.1"/>
    <property type="molecule type" value="Genomic_DNA"/>
</dbReference>
<accession>A0A9P6HKC8</accession>
<protein>
    <recommendedName>
        <fullName evidence="4">BHLH domain-containing protein</fullName>
    </recommendedName>
</protein>
<reference evidence="2" key="1">
    <citation type="journal article" date="2020" name="Nat. Commun.">
        <title>Large-scale genome sequencing of mycorrhizal fungi provides insights into the early evolution of symbiotic traits.</title>
        <authorList>
            <person name="Miyauchi S."/>
            <person name="Kiss E."/>
            <person name="Kuo A."/>
            <person name="Drula E."/>
            <person name="Kohler A."/>
            <person name="Sanchez-Garcia M."/>
            <person name="Morin E."/>
            <person name="Andreopoulos B."/>
            <person name="Barry K.W."/>
            <person name="Bonito G."/>
            <person name="Buee M."/>
            <person name="Carver A."/>
            <person name="Chen C."/>
            <person name="Cichocki N."/>
            <person name="Clum A."/>
            <person name="Culley D."/>
            <person name="Crous P.W."/>
            <person name="Fauchery L."/>
            <person name="Girlanda M."/>
            <person name="Hayes R.D."/>
            <person name="Keri Z."/>
            <person name="LaButti K."/>
            <person name="Lipzen A."/>
            <person name="Lombard V."/>
            <person name="Magnuson J."/>
            <person name="Maillard F."/>
            <person name="Murat C."/>
            <person name="Nolan M."/>
            <person name="Ohm R.A."/>
            <person name="Pangilinan J."/>
            <person name="Pereira M.F."/>
            <person name="Perotto S."/>
            <person name="Peter M."/>
            <person name="Pfister S."/>
            <person name="Riley R."/>
            <person name="Sitrit Y."/>
            <person name="Stielow J.B."/>
            <person name="Szollosi G."/>
            <person name="Zifcakova L."/>
            <person name="Stursova M."/>
            <person name="Spatafora J.W."/>
            <person name="Tedersoo L."/>
            <person name="Vaario L.M."/>
            <person name="Yamada A."/>
            <person name="Yan M."/>
            <person name="Wang P."/>
            <person name="Xu J."/>
            <person name="Bruns T."/>
            <person name="Baldrian P."/>
            <person name="Vilgalys R."/>
            <person name="Dunand C."/>
            <person name="Henrissat B."/>
            <person name="Grigoriev I.V."/>
            <person name="Hibbett D."/>
            <person name="Nagy L.G."/>
            <person name="Martin F.M."/>
        </authorList>
    </citation>
    <scope>NUCLEOTIDE SEQUENCE</scope>
    <source>
        <strain evidence="2">UH-Tt-Lm1</strain>
    </source>
</reference>
<organism evidence="2 3">
    <name type="scientific">Thelephora terrestris</name>
    <dbReference type="NCBI Taxonomy" id="56493"/>
    <lineage>
        <taxon>Eukaryota</taxon>
        <taxon>Fungi</taxon>
        <taxon>Dikarya</taxon>
        <taxon>Basidiomycota</taxon>
        <taxon>Agaricomycotina</taxon>
        <taxon>Agaricomycetes</taxon>
        <taxon>Thelephorales</taxon>
        <taxon>Thelephoraceae</taxon>
        <taxon>Thelephora</taxon>
    </lineage>
</organism>
<keyword evidence="3" id="KW-1185">Reference proteome</keyword>
<feature type="region of interest" description="Disordered" evidence="1">
    <location>
        <begin position="136"/>
        <end position="167"/>
    </location>
</feature>
<evidence type="ECO:0000313" key="3">
    <source>
        <dbReference type="Proteomes" id="UP000736335"/>
    </source>
</evidence>
<name>A0A9P6HKC8_9AGAM</name>
<dbReference type="Proteomes" id="UP000736335">
    <property type="component" value="Unassembled WGS sequence"/>
</dbReference>
<sequence>MNHRLGFHQSRILAFTSMSTTGAPELTWVDLDDDLERFLIEAQEDWNRLFPSTSTAGAIPTNQKWLWPGDSSNLSDPDLFVPPGTFDRGLAPAPQFISQTGHEFQMLAPGITPRPTSAQGSGASASLAPAKPEIIENDIHSESSRSTPSSSRGKYNRAENEEGKRSRLSHIREALGISSTEDELPTLQKLIQHLGGTVPEHETSHGWLTKPRRQAKKRAELRECFRELRNIVSPRNARLGDLKVLTLAWELVTSQVVGQRGSEGEYQQYGVFRVR</sequence>
<comment type="caution">
    <text evidence="2">The sequence shown here is derived from an EMBL/GenBank/DDBJ whole genome shotgun (WGS) entry which is preliminary data.</text>
</comment>
<feature type="compositionally biased region" description="Basic and acidic residues" evidence="1">
    <location>
        <begin position="156"/>
        <end position="167"/>
    </location>
</feature>
<proteinExistence type="predicted"/>
<evidence type="ECO:0000256" key="1">
    <source>
        <dbReference type="SAM" id="MobiDB-lite"/>
    </source>
</evidence>
<evidence type="ECO:0000313" key="2">
    <source>
        <dbReference type="EMBL" id="KAF9789227.1"/>
    </source>
</evidence>
<dbReference type="AlphaFoldDB" id="A0A9P6HKC8"/>
<evidence type="ECO:0008006" key="4">
    <source>
        <dbReference type="Google" id="ProtNLM"/>
    </source>
</evidence>
<gene>
    <name evidence="2" type="ORF">BJ322DRAFT_527174</name>
</gene>